<sequence length="162" mass="17009">MIRVLALGAATALLGSCGEPQLLTVERYLAQCEALKGKPVRLAGYLGGCAGYDCHMTASRQTWDSHGDAFKRAAGSAKASPEGRKAQWAAWNEMQAIPMIGIGGDAAFDRQAAPFQHRYVVITGRVAEDSCTGVGGTDRSAGIEPSDIRAWTPSEGAPANTN</sequence>
<dbReference type="Proteomes" id="UP000564677">
    <property type="component" value="Unassembled WGS sequence"/>
</dbReference>
<reference evidence="2 3" key="1">
    <citation type="submission" date="2020-03" db="EMBL/GenBank/DDBJ databases">
        <title>Genomic Encyclopedia of Type Strains, Phase IV (KMG-IV): sequencing the most valuable type-strain genomes for metagenomic binning, comparative biology and taxonomic classification.</title>
        <authorList>
            <person name="Goeker M."/>
        </authorList>
    </citation>
    <scope>NUCLEOTIDE SEQUENCE [LARGE SCALE GENOMIC DNA]</scope>
    <source>
        <strain evidence="2 3">DSM 4733</strain>
    </source>
</reference>
<protein>
    <recommendedName>
        <fullName evidence="4">Lipoprotein</fullName>
    </recommendedName>
</protein>
<dbReference type="PROSITE" id="PS51257">
    <property type="entry name" value="PROKAR_LIPOPROTEIN"/>
    <property type="match status" value="1"/>
</dbReference>
<accession>A0A7X5V3T1</accession>
<proteinExistence type="predicted"/>
<evidence type="ECO:0008006" key="4">
    <source>
        <dbReference type="Google" id="ProtNLM"/>
    </source>
</evidence>
<evidence type="ECO:0000313" key="3">
    <source>
        <dbReference type="Proteomes" id="UP000564677"/>
    </source>
</evidence>
<dbReference type="EMBL" id="JAASQV010000004">
    <property type="protein sequence ID" value="NIJ66767.1"/>
    <property type="molecule type" value="Genomic_DNA"/>
</dbReference>
<feature type="region of interest" description="Disordered" evidence="1">
    <location>
        <begin position="133"/>
        <end position="162"/>
    </location>
</feature>
<dbReference type="RefSeq" id="WP_167301078.1">
    <property type="nucleotide sequence ID" value="NZ_JAASQV010000004.1"/>
</dbReference>
<gene>
    <name evidence="2" type="ORF">FHR20_003743</name>
</gene>
<evidence type="ECO:0000313" key="2">
    <source>
        <dbReference type="EMBL" id="NIJ66767.1"/>
    </source>
</evidence>
<name>A0A7X5V3T1_9SPHN</name>
<keyword evidence="3" id="KW-1185">Reference proteome</keyword>
<dbReference type="AlphaFoldDB" id="A0A7X5V3T1"/>
<organism evidence="2 3">
    <name type="scientific">Sphingomonas leidyi</name>
    <dbReference type="NCBI Taxonomy" id="68569"/>
    <lineage>
        <taxon>Bacteria</taxon>
        <taxon>Pseudomonadati</taxon>
        <taxon>Pseudomonadota</taxon>
        <taxon>Alphaproteobacteria</taxon>
        <taxon>Sphingomonadales</taxon>
        <taxon>Sphingomonadaceae</taxon>
        <taxon>Sphingomonas</taxon>
    </lineage>
</organism>
<comment type="caution">
    <text evidence="2">The sequence shown here is derived from an EMBL/GenBank/DDBJ whole genome shotgun (WGS) entry which is preliminary data.</text>
</comment>
<evidence type="ECO:0000256" key="1">
    <source>
        <dbReference type="SAM" id="MobiDB-lite"/>
    </source>
</evidence>